<dbReference type="OrthoDB" id="406838at2759"/>
<organism evidence="1 2">
    <name type="scientific">Thelonectria olida</name>
    <dbReference type="NCBI Taxonomy" id="1576542"/>
    <lineage>
        <taxon>Eukaryota</taxon>
        <taxon>Fungi</taxon>
        <taxon>Dikarya</taxon>
        <taxon>Ascomycota</taxon>
        <taxon>Pezizomycotina</taxon>
        <taxon>Sordariomycetes</taxon>
        <taxon>Hypocreomycetidae</taxon>
        <taxon>Hypocreales</taxon>
        <taxon>Nectriaceae</taxon>
        <taxon>Thelonectria</taxon>
    </lineage>
</organism>
<gene>
    <name evidence="1" type="ORF">B0T10DRAFT_522720</name>
</gene>
<comment type="caution">
    <text evidence="1">The sequence shown here is derived from an EMBL/GenBank/DDBJ whole genome shotgun (WGS) entry which is preliminary data.</text>
</comment>
<dbReference type="InterPro" id="IPR024079">
    <property type="entry name" value="MetalloPept_cat_dom_sf"/>
</dbReference>
<reference evidence="1 2" key="1">
    <citation type="journal article" date="2021" name="Nat. Commun.">
        <title>Genetic determinants of endophytism in the Arabidopsis root mycobiome.</title>
        <authorList>
            <person name="Mesny F."/>
            <person name="Miyauchi S."/>
            <person name="Thiergart T."/>
            <person name="Pickel B."/>
            <person name="Atanasova L."/>
            <person name="Karlsson M."/>
            <person name="Huettel B."/>
            <person name="Barry K.W."/>
            <person name="Haridas S."/>
            <person name="Chen C."/>
            <person name="Bauer D."/>
            <person name="Andreopoulos W."/>
            <person name="Pangilinan J."/>
            <person name="LaButti K."/>
            <person name="Riley R."/>
            <person name="Lipzen A."/>
            <person name="Clum A."/>
            <person name="Drula E."/>
            <person name="Henrissat B."/>
            <person name="Kohler A."/>
            <person name="Grigoriev I.V."/>
            <person name="Martin F.M."/>
            <person name="Hacquard S."/>
        </authorList>
    </citation>
    <scope>NUCLEOTIDE SEQUENCE [LARGE SCALE GENOMIC DNA]</scope>
    <source>
        <strain evidence="1 2">MPI-CAGE-CH-0241</strain>
    </source>
</reference>
<dbReference type="Gene3D" id="3.40.390.10">
    <property type="entry name" value="Collagenase (Catalytic Domain)"/>
    <property type="match status" value="1"/>
</dbReference>
<dbReference type="SUPFAM" id="SSF55486">
    <property type="entry name" value="Metalloproteases ('zincins'), catalytic domain"/>
    <property type="match status" value="1"/>
</dbReference>
<sequence length="220" mass="23959">MLEVGSSALLAVPQSKYPCVTQEVLPIAPSSASDPLGLWIGWGGSIPRWQKGQVVKFAALAGGYPTPNHAIFSAYKLNEAAIQWNNVKLGVTFEWVSKLEEAAFVLAYGGDQGSVLARGYFPNSNDLNTLFVYQTAFDTAMSPYQTNIFLHELGHVLELRHEFAAQEGGAVEFGPANPRSVMSYVFPPNIRDSDKASAKAFYDYKESEFGGLQIVDSIAN</sequence>
<accession>A0A9P9AKP0</accession>
<evidence type="ECO:0008006" key="3">
    <source>
        <dbReference type="Google" id="ProtNLM"/>
    </source>
</evidence>
<dbReference type="GO" id="GO:0008237">
    <property type="term" value="F:metallopeptidase activity"/>
    <property type="evidence" value="ECO:0007669"/>
    <property type="project" value="InterPro"/>
</dbReference>
<protein>
    <recommendedName>
        <fullName evidence="3">Peptidase metallopeptidase domain-containing protein</fullName>
    </recommendedName>
</protein>
<dbReference type="Proteomes" id="UP000777438">
    <property type="component" value="Unassembled WGS sequence"/>
</dbReference>
<dbReference type="EMBL" id="JAGPYM010000049">
    <property type="protein sequence ID" value="KAH6871905.1"/>
    <property type="molecule type" value="Genomic_DNA"/>
</dbReference>
<evidence type="ECO:0000313" key="2">
    <source>
        <dbReference type="Proteomes" id="UP000777438"/>
    </source>
</evidence>
<dbReference type="AlphaFoldDB" id="A0A9P9AKP0"/>
<evidence type="ECO:0000313" key="1">
    <source>
        <dbReference type="EMBL" id="KAH6871905.1"/>
    </source>
</evidence>
<proteinExistence type="predicted"/>
<keyword evidence="2" id="KW-1185">Reference proteome</keyword>
<name>A0A9P9AKP0_9HYPO</name>